<organism evidence="2">
    <name type="scientific">Microbacterium sp. LWS13-1.2</name>
    <dbReference type="NCBI Taxonomy" id="3135264"/>
    <lineage>
        <taxon>Bacteria</taxon>
        <taxon>Bacillati</taxon>
        <taxon>Actinomycetota</taxon>
        <taxon>Actinomycetes</taxon>
        <taxon>Micrococcales</taxon>
        <taxon>Microbacteriaceae</taxon>
        <taxon>Microbacterium</taxon>
    </lineage>
</organism>
<protein>
    <recommendedName>
        <fullName evidence="3">Molybdopterin-binding protein</fullName>
    </recommendedName>
</protein>
<dbReference type="EMBL" id="CP151632">
    <property type="protein sequence ID" value="WZO33540.1"/>
    <property type="molecule type" value="Genomic_DNA"/>
</dbReference>
<keyword evidence="1" id="KW-0472">Membrane</keyword>
<feature type="transmembrane region" description="Helical" evidence="1">
    <location>
        <begin position="76"/>
        <end position="100"/>
    </location>
</feature>
<keyword evidence="1" id="KW-0812">Transmembrane</keyword>
<evidence type="ECO:0008006" key="3">
    <source>
        <dbReference type="Google" id="ProtNLM"/>
    </source>
</evidence>
<name>A0AAU6S9H8_9MICO</name>
<feature type="transmembrane region" description="Helical" evidence="1">
    <location>
        <begin position="155"/>
        <end position="174"/>
    </location>
</feature>
<dbReference type="AlphaFoldDB" id="A0AAU6S9H8"/>
<evidence type="ECO:0000313" key="2">
    <source>
        <dbReference type="EMBL" id="WZO33540.1"/>
    </source>
</evidence>
<accession>A0AAU6S9H8</accession>
<sequence>MTGFTQRLGTVLEHRAVGIRRALDAPERTPRSAVVLGRVVGVGFAVCFLTGVYSHLQQHPLDWLPLPTRPVDLYAWTQGLHVTVGTALLPLVLAKLWVVYPRLFAWPPVRSLVDVVERGSVAILVSASLLQLVMGVLNTFQWYPWPFSFPRTHWGLSWVVVGAIAVHLGIKLPLIARHWRREAAPQDPT</sequence>
<gene>
    <name evidence="2" type="ORF">MRBLWS13_001167</name>
</gene>
<feature type="transmembrane region" description="Helical" evidence="1">
    <location>
        <begin position="35"/>
        <end position="56"/>
    </location>
</feature>
<evidence type="ECO:0000256" key="1">
    <source>
        <dbReference type="SAM" id="Phobius"/>
    </source>
</evidence>
<feature type="transmembrane region" description="Helical" evidence="1">
    <location>
        <begin position="121"/>
        <end position="143"/>
    </location>
</feature>
<reference evidence="2" key="1">
    <citation type="submission" date="2024-04" db="EMBL/GenBank/DDBJ databases">
        <authorList>
            <person name="Roder T."/>
            <person name="Oberhansli S."/>
            <person name="Kreuzer M."/>
        </authorList>
    </citation>
    <scope>NUCLEOTIDE SEQUENCE</scope>
    <source>
        <strain evidence="2">LWS13-1.2</strain>
    </source>
</reference>
<dbReference type="RefSeq" id="WP_349428084.1">
    <property type="nucleotide sequence ID" value="NZ_CP151632.1"/>
</dbReference>
<keyword evidence="1" id="KW-1133">Transmembrane helix</keyword>
<proteinExistence type="predicted"/>